<reference evidence="2 3" key="2">
    <citation type="journal article" date="2016" name="Int. J. Syst. Evol. Microbiol.">
        <title>Bacillus gobiensis sp. nov., isolated from a soil sample.</title>
        <authorList>
            <person name="Liu B."/>
            <person name="Liu G.H."/>
            <person name="Cetin S."/>
            <person name="Schumann P."/>
            <person name="Pan Z.Z."/>
            <person name="Chen Q.Q."/>
        </authorList>
    </citation>
    <scope>NUCLEOTIDE SEQUENCE [LARGE SCALE GENOMIC DNA]</scope>
    <source>
        <strain evidence="2 3">FJAT-4402</strain>
    </source>
</reference>
<dbReference type="Pfam" id="PF01261">
    <property type="entry name" value="AP_endonuc_2"/>
    <property type="match status" value="1"/>
</dbReference>
<organism evidence="2 3">
    <name type="scientific">Bacillus gobiensis</name>
    <dbReference type="NCBI Taxonomy" id="1441095"/>
    <lineage>
        <taxon>Bacteria</taxon>
        <taxon>Bacillati</taxon>
        <taxon>Bacillota</taxon>
        <taxon>Bacilli</taxon>
        <taxon>Bacillales</taxon>
        <taxon>Bacillaceae</taxon>
        <taxon>Bacillus</taxon>
    </lineage>
</organism>
<dbReference type="SUPFAM" id="SSF51658">
    <property type="entry name" value="Xylose isomerase-like"/>
    <property type="match status" value="1"/>
</dbReference>
<protein>
    <recommendedName>
        <fullName evidence="1">Xylose isomerase-like TIM barrel domain-containing protein</fullName>
    </recommendedName>
</protein>
<dbReference type="Proteomes" id="UP000067625">
    <property type="component" value="Chromosome"/>
</dbReference>
<dbReference type="STRING" id="1441095.AM592_16925"/>
<evidence type="ECO:0000313" key="3">
    <source>
        <dbReference type="Proteomes" id="UP000067625"/>
    </source>
</evidence>
<dbReference type="InterPro" id="IPR050312">
    <property type="entry name" value="IolE/XylAMocC-like"/>
</dbReference>
<keyword evidence="3" id="KW-1185">Reference proteome</keyword>
<accession>A0A0M4FWC6</accession>
<dbReference type="EMBL" id="CP012600">
    <property type="protein sequence ID" value="ALC83068.1"/>
    <property type="molecule type" value="Genomic_DNA"/>
</dbReference>
<evidence type="ECO:0000259" key="1">
    <source>
        <dbReference type="Pfam" id="PF01261"/>
    </source>
</evidence>
<feature type="domain" description="Xylose isomerase-like TIM barrel" evidence="1">
    <location>
        <begin position="24"/>
        <end position="267"/>
    </location>
</feature>
<reference evidence="3" key="1">
    <citation type="submission" date="2015-08" db="EMBL/GenBank/DDBJ databases">
        <title>Genome sequencing project for genomic taxonomy and phylogenomics of Bacillus-like bacteria.</title>
        <authorList>
            <person name="Liu B."/>
            <person name="Wang J."/>
            <person name="Zhu Y."/>
            <person name="Liu G."/>
            <person name="Chen Q."/>
            <person name="Chen Z."/>
            <person name="Lan J."/>
            <person name="Che J."/>
            <person name="Ge C."/>
            <person name="Shi H."/>
            <person name="Pan Z."/>
            <person name="Liu X."/>
        </authorList>
    </citation>
    <scope>NUCLEOTIDE SEQUENCE [LARGE SCALE GENOMIC DNA]</scope>
    <source>
        <strain evidence="3">FJAT-4402</strain>
    </source>
</reference>
<gene>
    <name evidence="2" type="ORF">AM592_16925</name>
</gene>
<evidence type="ECO:0000313" key="2">
    <source>
        <dbReference type="EMBL" id="ALC83068.1"/>
    </source>
</evidence>
<dbReference type="Gene3D" id="3.20.20.150">
    <property type="entry name" value="Divalent-metal-dependent TIM barrel enzymes"/>
    <property type="match status" value="1"/>
</dbReference>
<dbReference type="InterPro" id="IPR013022">
    <property type="entry name" value="Xyl_isomerase-like_TIM-brl"/>
</dbReference>
<proteinExistence type="predicted"/>
<dbReference type="PATRIC" id="fig|1441095.3.peg.3756"/>
<dbReference type="RefSeq" id="WP_053604901.1">
    <property type="nucleotide sequence ID" value="NZ_CP012600.1"/>
</dbReference>
<dbReference type="OrthoDB" id="9814946at2"/>
<sequence>MKYGIHFGYWTQEWDTDIKPLIPKAANLGFDVLEVGPFPGLMEQDQQEMNEVKRIAADHNIELTYCLGLSPDLDLTSPDDTTRIKGIRYIQQLIESVYQMGGSQLSGILYSDWPAMYKEVKTMDDKKNALVRAEESLEVVLETAVFYGIHCSLELVNRFEQWLMNSVDEGVAFQESLNHSNCSLLLDTFHMNIEEDDIPAAIRRAGQNIGHFHVCENNRKVPRPGSRLDWPSILQALKDIDYSGRIVFEPFVKPEGTIGKDIRIWRDLSGQANEEQIDQQLKEGLHYLKSTFSH</sequence>
<dbReference type="InterPro" id="IPR036237">
    <property type="entry name" value="Xyl_isomerase-like_sf"/>
</dbReference>
<dbReference type="PANTHER" id="PTHR12110">
    <property type="entry name" value="HYDROXYPYRUVATE ISOMERASE"/>
    <property type="match status" value="1"/>
</dbReference>
<name>A0A0M4FWC6_9BACI</name>
<dbReference type="AlphaFoldDB" id="A0A0M4FWC6"/>